<evidence type="ECO:0000313" key="2">
    <source>
        <dbReference type="EMBL" id="RBS27459.1"/>
    </source>
</evidence>
<evidence type="ECO:0000313" key="4">
    <source>
        <dbReference type="Proteomes" id="UP000448762"/>
    </source>
</evidence>
<dbReference type="RefSeq" id="WP_010722082.1">
    <property type="nucleotide sequence ID" value="NZ_BTRW01000021.1"/>
</dbReference>
<reference evidence="1 4" key="2">
    <citation type="submission" date="2018-07" db="EMBL/GenBank/DDBJ databases">
        <title>High quality draft genome sequencing of Enterococcus faecium exhibiting probiotic potential isolated from mucus of freshwater fish.</title>
        <authorList>
            <person name="El-Jeni R."/>
            <person name="Ghedira K."/>
            <person name="Abdelhak S."/>
            <person name="El-Bour M."/>
            <person name="Bouhaouala-Zahar B."/>
        </authorList>
    </citation>
    <scope>NUCLEOTIDE SEQUENCE [LARGE SCALE GENOMIC DNA]</scope>
    <source>
        <strain evidence="1 4">R.A73</strain>
    </source>
</reference>
<dbReference type="Proteomes" id="UP000448762">
    <property type="component" value="Unassembled WGS sequence"/>
</dbReference>
<dbReference type="EMBL" id="QOVC01000016">
    <property type="protein sequence ID" value="KAA0686044.1"/>
    <property type="molecule type" value="Genomic_DNA"/>
</dbReference>
<proteinExistence type="predicted"/>
<evidence type="ECO:0000313" key="1">
    <source>
        <dbReference type="EMBL" id="KAA0686044.1"/>
    </source>
</evidence>
<dbReference type="Proteomes" id="UP000253144">
    <property type="component" value="Unassembled WGS sequence"/>
</dbReference>
<organism evidence="1 4">
    <name type="scientific">Enterococcus faecium</name>
    <name type="common">Streptococcus faecium</name>
    <dbReference type="NCBI Taxonomy" id="1352"/>
    <lineage>
        <taxon>Bacteria</taxon>
        <taxon>Bacillati</taxon>
        <taxon>Bacillota</taxon>
        <taxon>Bacilli</taxon>
        <taxon>Lactobacillales</taxon>
        <taxon>Enterococcaceae</taxon>
        <taxon>Enterococcus</taxon>
    </lineage>
</organism>
<accession>A0A2A7T224</accession>
<reference evidence="2 3" key="1">
    <citation type="submission" date="2015-06" db="EMBL/GenBank/DDBJ databases">
        <title>The Genome Sequence of Enterococcus faecium 131EA1.</title>
        <authorList>
            <consortium name="The Broad Institute Genomics Platform"/>
            <consortium name="The Broad Institute Genome Sequencing Center for Infectious Disease"/>
            <person name="Earl A.M."/>
            <person name="Van Tyne D."/>
            <person name="Lebreton F."/>
            <person name="Saavedra J.T."/>
            <person name="Gilmore M.S."/>
            <person name="Manson Mcguire A."/>
            <person name="Clock S."/>
            <person name="Crupain M."/>
            <person name="Rangan U."/>
            <person name="Young S."/>
            <person name="Abouelleil A."/>
            <person name="Cao P."/>
            <person name="Chapman S.B."/>
            <person name="Griggs A."/>
            <person name="Priest M."/>
            <person name="Shea T."/>
            <person name="Wortman J."/>
            <person name="Nusbaum C."/>
            <person name="Birren B."/>
        </authorList>
    </citation>
    <scope>NUCLEOTIDE SEQUENCE [LARGE SCALE GENOMIC DNA]</scope>
    <source>
        <strain evidence="2 3">131EA1</strain>
    </source>
</reference>
<sequence length="130" mass="15525">MELKPKNLKQITCEFVLFNRQHIKFSNRTIKRKITDFSGKEIILYAKKLSSEQELTCFFDQIKAIYFDGKIVACRGCSELPLIVSNHVFSKMKARQKLLRESKVRYREMQKEEWEKRKSAARKKYKRISA</sequence>
<name>A0A2A7T224_ENTFC</name>
<dbReference type="AlphaFoldDB" id="A0A2A7T224"/>
<gene>
    <name evidence="1" type="ORF">DTX73_14315</name>
    <name evidence="2" type="ORF">EB12_02497</name>
</gene>
<dbReference type="EMBL" id="LEQJ01000018">
    <property type="protein sequence ID" value="RBS27459.1"/>
    <property type="molecule type" value="Genomic_DNA"/>
</dbReference>
<protein>
    <submittedName>
        <fullName evidence="1">Type III secretion system protein PrgR</fullName>
    </submittedName>
</protein>
<evidence type="ECO:0000313" key="3">
    <source>
        <dbReference type="Proteomes" id="UP000253144"/>
    </source>
</evidence>
<comment type="caution">
    <text evidence="1">The sequence shown here is derived from an EMBL/GenBank/DDBJ whole genome shotgun (WGS) entry which is preliminary data.</text>
</comment>